<dbReference type="PANTHER" id="PTHR35807:SF2">
    <property type="entry name" value="TRANSCRIPTIONAL ACTIVATOR DOMAIN"/>
    <property type="match status" value="1"/>
</dbReference>
<name>A0A133PAF0_FUSNU</name>
<dbReference type="SUPFAM" id="SSF48452">
    <property type="entry name" value="TPR-like"/>
    <property type="match status" value="1"/>
</dbReference>
<reference evidence="3" key="1">
    <citation type="submission" date="2016-01" db="EMBL/GenBank/DDBJ databases">
        <authorList>
            <person name="Mitreva M."/>
            <person name="Pepin K.H."/>
            <person name="Mihindukulasuriya K.A."/>
            <person name="Fulton R."/>
            <person name="Fronick C."/>
            <person name="O'Laughlin M."/>
            <person name="Miner T."/>
            <person name="Herter B."/>
            <person name="Rosa B.A."/>
            <person name="Cordes M."/>
            <person name="Tomlinson C."/>
            <person name="Wollam A."/>
            <person name="Palsikar V.B."/>
            <person name="Mardis E.R."/>
            <person name="Wilson R.K."/>
        </authorList>
    </citation>
    <scope>NUCLEOTIDE SEQUENCE [LARGE SCALE GENOMIC DNA]</scope>
    <source>
        <strain evidence="3">MJR7757B</strain>
    </source>
</reference>
<organism evidence="2 3">
    <name type="scientific">Fusobacterium nucleatum</name>
    <dbReference type="NCBI Taxonomy" id="851"/>
    <lineage>
        <taxon>Bacteria</taxon>
        <taxon>Fusobacteriati</taxon>
        <taxon>Fusobacteriota</taxon>
        <taxon>Fusobacteriia</taxon>
        <taxon>Fusobacteriales</taxon>
        <taxon>Fusobacteriaceae</taxon>
        <taxon>Fusobacterium</taxon>
    </lineage>
</organism>
<dbReference type="Proteomes" id="UP000070401">
    <property type="component" value="Unassembled WGS sequence"/>
</dbReference>
<accession>A0A133PAF0</accession>
<dbReference type="InterPro" id="IPR011990">
    <property type="entry name" value="TPR-like_helical_dom_sf"/>
</dbReference>
<dbReference type="EMBL" id="LRPY01000029">
    <property type="protein sequence ID" value="KXA25441.1"/>
    <property type="molecule type" value="Genomic_DNA"/>
</dbReference>
<dbReference type="Gene3D" id="1.10.10.10">
    <property type="entry name" value="Winged helix-like DNA-binding domain superfamily/Winged helix DNA-binding domain"/>
    <property type="match status" value="1"/>
</dbReference>
<dbReference type="PANTHER" id="PTHR35807">
    <property type="entry name" value="TRANSCRIPTIONAL REGULATOR REDD-RELATED"/>
    <property type="match status" value="1"/>
</dbReference>
<proteinExistence type="predicted"/>
<comment type="caution">
    <text evidence="2">The sequence shown here is derived from an EMBL/GenBank/DDBJ whole genome shotgun (WGS) entry which is preliminary data.</text>
</comment>
<gene>
    <name evidence="2" type="ORF">HMPREF3221_00313</name>
</gene>
<dbReference type="GO" id="GO:0003677">
    <property type="term" value="F:DNA binding"/>
    <property type="evidence" value="ECO:0007669"/>
    <property type="project" value="InterPro"/>
</dbReference>
<dbReference type="SUPFAM" id="SSF46894">
    <property type="entry name" value="C-terminal effector domain of the bipartite response regulators"/>
    <property type="match status" value="1"/>
</dbReference>
<dbReference type="STRING" id="1408287.GCA_000493815_00283"/>
<evidence type="ECO:0000313" key="3">
    <source>
        <dbReference type="Proteomes" id="UP000070401"/>
    </source>
</evidence>
<dbReference type="Pfam" id="PF03704">
    <property type="entry name" value="BTAD"/>
    <property type="match status" value="1"/>
</dbReference>
<dbReference type="AlphaFoldDB" id="A0A133PAF0"/>
<dbReference type="PATRIC" id="fig|851.8.peg.313"/>
<dbReference type="InterPro" id="IPR051677">
    <property type="entry name" value="AfsR-DnrI-RedD_regulator"/>
</dbReference>
<evidence type="ECO:0000313" key="2">
    <source>
        <dbReference type="EMBL" id="KXA25441.1"/>
    </source>
</evidence>
<dbReference type="InterPro" id="IPR036388">
    <property type="entry name" value="WH-like_DNA-bd_sf"/>
</dbReference>
<protein>
    <recommendedName>
        <fullName evidence="1">Bacterial transcriptional activator domain-containing protein</fullName>
    </recommendedName>
</protein>
<dbReference type="GO" id="GO:0006355">
    <property type="term" value="P:regulation of DNA-templated transcription"/>
    <property type="evidence" value="ECO:0007669"/>
    <property type="project" value="InterPro"/>
</dbReference>
<sequence length="380" mass="45040">MGVNMLDINFLGKVKIEYNGVDITDKFGAKTKALLSLLILNKDKPLNREKIILYLWPDSTEDSGKFNLRFNLWQLRNIIGSDERGNKFLHTGRSHCGINENYNYNCDVTDIKAFNLKENVSIKKLEELRKKFSGEFFEGFYFKKCNDFNENIILERSYFEEQKIKILLKLVSLYEAEENFEKCSEILKELINIEPYDEEIALRILEIYEKNGKRSLAILFYDDFKKKFMTFLGISPCEEVEKKYLEIKSKNISKEKIDNKNKVTFKNKNELLLETHCVGEIEYYWTNNLLDKILENINISNYLNEKEIKDLGYININLFTDTLLLIPPKVRIINILLKLLEKLTTEYNLIVKIIQIEKIDYISKIFLEEIERREFITIKE</sequence>
<dbReference type="InterPro" id="IPR016032">
    <property type="entry name" value="Sig_transdc_resp-reg_C-effctor"/>
</dbReference>
<evidence type="ECO:0000259" key="1">
    <source>
        <dbReference type="Pfam" id="PF03704"/>
    </source>
</evidence>
<keyword evidence="3" id="KW-1185">Reference proteome</keyword>
<feature type="domain" description="Bacterial transcriptional activator" evidence="1">
    <location>
        <begin position="139"/>
        <end position="247"/>
    </location>
</feature>
<dbReference type="InterPro" id="IPR005158">
    <property type="entry name" value="BTAD"/>
</dbReference>
<dbReference type="Gene3D" id="1.25.40.10">
    <property type="entry name" value="Tetratricopeptide repeat domain"/>
    <property type="match status" value="1"/>
</dbReference>